<evidence type="ECO:0000256" key="5">
    <source>
        <dbReference type="ARBA" id="ARBA00022519"/>
    </source>
</evidence>
<dbReference type="PANTHER" id="PTHR11048:SF28">
    <property type="entry name" value="4-HYDROXYBENZOATE POLYPRENYLTRANSFERASE, MITOCHONDRIAL"/>
    <property type="match status" value="1"/>
</dbReference>
<dbReference type="PROSITE" id="PS00943">
    <property type="entry name" value="UBIA"/>
    <property type="match status" value="1"/>
</dbReference>
<dbReference type="HAMAP" id="MF_01635">
    <property type="entry name" value="UbiA"/>
    <property type="match status" value="1"/>
</dbReference>
<comment type="pathway">
    <text evidence="11">Cofactor biosynthesis; ubiquinone biosynthesis.</text>
</comment>
<evidence type="ECO:0000256" key="1">
    <source>
        <dbReference type="ARBA" id="ARBA00001946"/>
    </source>
</evidence>
<dbReference type="InterPro" id="IPR039653">
    <property type="entry name" value="Prenyltransferase"/>
</dbReference>
<reference evidence="13 14" key="1">
    <citation type="journal article" date="2022" name="Res Sq">
        <title>Evolution of multicellular longitudinally dividing oral cavity symbionts (Neisseriaceae).</title>
        <authorList>
            <person name="Nyongesa S."/>
            <person name="Weber P."/>
            <person name="Bernet E."/>
            <person name="Pullido F."/>
            <person name="Nieckarz M."/>
            <person name="Delaby M."/>
            <person name="Nieves C."/>
            <person name="Viehboeck T."/>
            <person name="Krause N."/>
            <person name="Rivera-Millot A."/>
            <person name="Nakamura A."/>
            <person name="Vischer N."/>
            <person name="VanNieuwenhze M."/>
            <person name="Brun Y."/>
            <person name="Cava F."/>
            <person name="Bulgheresi S."/>
            <person name="Veyrier F."/>
        </authorList>
    </citation>
    <scope>NUCLEOTIDE SEQUENCE [LARGE SCALE GENOMIC DNA]</scope>
    <source>
        <strain evidence="13 14">SN4</strain>
    </source>
</reference>
<dbReference type="GO" id="GO:0008412">
    <property type="term" value="F:4-hydroxybenzoate polyprenyltransferase activity"/>
    <property type="evidence" value="ECO:0007669"/>
    <property type="project" value="UniProtKB-EC"/>
</dbReference>
<evidence type="ECO:0000256" key="10">
    <source>
        <dbReference type="ARBA" id="ARBA00023136"/>
    </source>
</evidence>
<keyword evidence="8 11" id="KW-0812">Transmembrane</keyword>
<evidence type="ECO:0000313" key="14">
    <source>
        <dbReference type="Proteomes" id="UP000832011"/>
    </source>
</evidence>
<keyword evidence="11" id="KW-0460">Magnesium</keyword>
<dbReference type="Proteomes" id="UP000832011">
    <property type="component" value="Chromosome"/>
</dbReference>
<feature type="transmembrane region" description="Helical" evidence="11">
    <location>
        <begin position="241"/>
        <end position="258"/>
    </location>
</feature>
<keyword evidence="7 11" id="KW-0831">Ubiquinone biosynthesis</keyword>
<accession>A0ABY4E7Q8</accession>
<keyword evidence="6 11" id="KW-0808">Transferase</keyword>
<evidence type="ECO:0000256" key="9">
    <source>
        <dbReference type="ARBA" id="ARBA00022989"/>
    </source>
</evidence>
<dbReference type="Pfam" id="PF01040">
    <property type="entry name" value="UbiA"/>
    <property type="match status" value="1"/>
</dbReference>
<dbReference type="CDD" id="cd13959">
    <property type="entry name" value="PT_UbiA_COQ2"/>
    <property type="match status" value="1"/>
</dbReference>
<dbReference type="EMBL" id="CP091511">
    <property type="protein sequence ID" value="UOO91309.1"/>
    <property type="molecule type" value="Genomic_DNA"/>
</dbReference>
<organism evidence="13 14">
    <name type="scientific">Vitreoscilla massiliensis</name>
    <dbReference type="NCBI Taxonomy" id="1689272"/>
    <lineage>
        <taxon>Bacteria</taxon>
        <taxon>Pseudomonadati</taxon>
        <taxon>Pseudomonadota</taxon>
        <taxon>Betaproteobacteria</taxon>
        <taxon>Neisseriales</taxon>
        <taxon>Neisseriaceae</taxon>
        <taxon>Vitreoscilla</taxon>
    </lineage>
</organism>
<evidence type="ECO:0000313" key="13">
    <source>
        <dbReference type="EMBL" id="UOO91309.1"/>
    </source>
</evidence>
<evidence type="ECO:0000256" key="7">
    <source>
        <dbReference type="ARBA" id="ARBA00022688"/>
    </source>
</evidence>
<dbReference type="InterPro" id="IPR000537">
    <property type="entry name" value="UbiA_prenyltransferase"/>
</dbReference>
<keyword evidence="9 11" id="KW-1133">Transmembrane helix</keyword>
<comment type="function">
    <text evidence="11">Catalyzes the prenylation of para-hydroxybenzoate (PHB) with an all-trans polyprenyl group. Mediates the second step in the final reaction sequence of ubiquinone-8 (UQ-8) biosynthesis, which is the condensation of the polyisoprenoid side chain with PHB, generating the first membrane-bound Q intermediate 3-octaprenyl-4-hydroxybenzoate.</text>
</comment>
<evidence type="ECO:0000256" key="8">
    <source>
        <dbReference type="ARBA" id="ARBA00022692"/>
    </source>
</evidence>
<dbReference type="Gene3D" id="1.20.120.1780">
    <property type="entry name" value="UbiA prenyltransferase"/>
    <property type="match status" value="1"/>
</dbReference>
<evidence type="ECO:0000256" key="3">
    <source>
        <dbReference type="ARBA" id="ARBA00005985"/>
    </source>
</evidence>
<evidence type="ECO:0000256" key="4">
    <source>
        <dbReference type="ARBA" id="ARBA00022475"/>
    </source>
</evidence>
<protein>
    <recommendedName>
        <fullName evidence="11 12">4-hydroxybenzoate octaprenyltransferase</fullName>
        <ecNumber evidence="11 12">2.5.1.39</ecNumber>
    </recommendedName>
    <alternativeName>
        <fullName evidence="11">4-HB polyprenyltransferase</fullName>
    </alternativeName>
</protein>
<dbReference type="InterPro" id="IPR044878">
    <property type="entry name" value="UbiA_sf"/>
</dbReference>
<dbReference type="EC" id="2.5.1.39" evidence="11 12"/>
<evidence type="ECO:0000256" key="6">
    <source>
        <dbReference type="ARBA" id="ARBA00022679"/>
    </source>
</evidence>
<feature type="transmembrane region" description="Helical" evidence="11">
    <location>
        <begin position="99"/>
        <end position="117"/>
    </location>
</feature>
<dbReference type="NCBIfam" id="TIGR01474">
    <property type="entry name" value="ubiA_proteo"/>
    <property type="match status" value="1"/>
</dbReference>
<comment type="catalytic activity">
    <reaction evidence="11">
        <text>all-trans-octaprenyl diphosphate + 4-hydroxybenzoate = 4-hydroxy-3-(all-trans-octaprenyl)benzoate + diphosphate</text>
        <dbReference type="Rhea" id="RHEA:27782"/>
        <dbReference type="ChEBI" id="CHEBI:1617"/>
        <dbReference type="ChEBI" id="CHEBI:17879"/>
        <dbReference type="ChEBI" id="CHEBI:33019"/>
        <dbReference type="ChEBI" id="CHEBI:57711"/>
        <dbReference type="EC" id="2.5.1.39"/>
    </reaction>
</comment>
<name>A0ABY4E7Q8_9NEIS</name>
<feature type="transmembrane region" description="Helical" evidence="11">
    <location>
        <begin position="214"/>
        <end position="235"/>
    </location>
</feature>
<gene>
    <name evidence="11 13" type="primary">ubiA</name>
    <name evidence="13" type="ORF">LVJ82_17910</name>
</gene>
<dbReference type="InterPro" id="IPR030470">
    <property type="entry name" value="UbiA_prenylTrfase_CS"/>
</dbReference>
<keyword evidence="14" id="KW-1185">Reference proteome</keyword>
<dbReference type="PANTHER" id="PTHR11048">
    <property type="entry name" value="PRENYLTRANSFERASES"/>
    <property type="match status" value="1"/>
</dbReference>
<dbReference type="InterPro" id="IPR006370">
    <property type="entry name" value="HB_polyprenyltransferase-like"/>
</dbReference>
<keyword evidence="10 11" id="KW-0472">Membrane</keyword>
<evidence type="ECO:0000256" key="12">
    <source>
        <dbReference type="NCBIfam" id="TIGR01474"/>
    </source>
</evidence>
<feature type="transmembrane region" description="Helical" evidence="11">
    <location>
        <begin position="278"/>
        <end position="293"/>
    </location>
</feature>
<dbReference type="Gene3D" id="1.10.357.140">
    <property type="entry name" value="UbiA prenyltransferase"/>
    <property type="match status" value="1"/>
</dbReference>
<sequence>MNDTQKMNWQQKLQVYGRLMRVEKPIGTLLLLWPTYWALLIASDGSPDWLMVLVFTLGTFLMRSAGCVVNDFADRDIDGAVARTKGRPFAMGQVSKKEALLLTAGLCLVSLLCLLPLNTLTWWMSLPAVFLAVTYPFTKRFFPIPQLYLGFAFSFGVPMAFAAETNAVPALAWLIFSANVMWTIAYDTCYAMADKEDDLKLGNIKTSAITFGEQDVNAVMLCHAVFIVLMAIVGWDIDATWPYWLSLLIAVAMQCWQYTQIKGRDRQKCFEIFLKNNRIGWVICLGLILHYWWS</sequence>
<proteinExistence type="inferred from homology"/>
<dbReference type="RefSeq" id="WP_058358044.1">
    <property type="nucleotide sequence ID" value="NZ_CABKVG010000010.1"/>
</dbReference>
<feature type="transmembrane region" description="Helical" evidence="11">
    <location>
        <begin position="170"/>
        <end position="193"/>
    </location>
</feature>
<keyword evidence="5 11" id="KW-0997">Cell inner membrane</keyword>
<feature type="transmembrane region" description="Helical" evidence="11">
    <location>
        <begin position="26"/>
        <end position="43"/>
    </location>
</feature>
<evidence type="ECO:0000256" key="11">
    <source>
        <dbReference type="HAMAP-Rule" id="MF_01635"/>
    </source>
</evidence>
<evidence type="ECO:0000256" key="2">
    <source>
        <dbReference type="ARBA" id="ARBA00004141"/>
    </source>
</evidence>
<feature type="transmembrane region" description="Helical" evidence="11">
    <location>
        <begin position="147"/>
        <end position="164"/>
    </location>
</feature>
<comment type="cofactor">
    <cofactor evidence="1 11">
        <name>Mg(2+)</name>
        <dbReference type="ChEBI" id="CHEBI:18420"/>
    </cofactor>
</comment>
<comment type="subcellular location">
    <subcellularLocation>
        <location evidence="11">Cell inner membrane</location>
        <topology evidence="11">Multi-pass membrane protein</topology>
    </subcellularLocation>
    <subcellularLocation>
        <location evidence="2">Membrane</location>
        <topology evidence="2">Multi-pass membrane protein</topology>
    </subcellularLocation>
</comment>
<comment type="similarity">
    <text evidence="3 11">Belongs to the UbiA prenyltransferase family.</text>
</comment>
<keyword evidence="4 11" id="KW-1003">Cell membrane</keyword>